<dbReference type="RefSeq" id="WP_104984954.1">
    <property type="nucleotide sequence ID" value="NZ_CP012673.1"/>
</dbReference>
<dbReference type="NCBIfam" id="TIGR00074">
    <property type="entry name" value="hypC_hupF"/>
    <property type="match status" value="1"/>
</dbReference>
<dbReference type="Gene3D" id="2.30.30.140">
    <property type="match status" value="1"/>
</dbReference>
<dbReference type="Proteomes" id="UP000238348">
    <property type="component" value="Chromosome"/>
</dbReference>
<dbReference type="Pfam" id="PF01455">
    <property type="entry name" value="HupF_HypC"/>
    <property type="match status" value="1"/>
</dbReference>
<protein>
    <submittedName>
        <fullName evidence="2">Hydrogenase assembly protein HypC</fullName>
    </submittedName>
</protein>
<dbReference type="GO" id="GO:0051604">
    <property type="term" value="P:protein maturation"/>
    <property type="evidence" value="ECO:0007669"/>
    <property type="project" value="TreeGrafter"/>
</dbReference>
<dbReference type="PRINTS" id="PR00445">
    <property type="entry name" value="HUPFHYPC"/>
</dbReference>
<organism evidence="2 3">
    <name type="scientific">Sorangium cellulosum</name>
    <name type="common">Polyangium cellulosum</name>
    <dbReference type="NCBI Taxonomy" id="56"/>
    <lineage>
        <taxon>Bacteria</taxon>
        <taxon>Pseudomonadati</taxon>
        <taxon>Myxococcota</taxon>
        <taxon>Polyangia</taxon>
        <taxon>Polyangiales</taxon>
        <taxon>Polyangiaceae</taxon>
        <taxon>Sorangium</taxon>
    </lineage>
</organism>
<dbReference type="GO" id="GO:0005506">
    <property type="term" value="F:iron ion binding"/>
    <property type="evidence" value="ECO:0007669"/>
    <property type="project" value="TreeGrafter"/>
</dbReference>
<reference evidence="2 3" key="1">
    <citation type="submission" date="2015-09" db="EMBL/GenBank/DDBJ databases">
        <title>Sorangium comparison.</title>
        <authorList>
            <person name="Zaburannyi N."/>
            <person name="Bunk B."/>
            <person name="Overmann J."/>
            <person name="Mueller R."/>
        </authorList>
    </citation>
    <scope>NUCLEOTIDE SEQUENCE [LARGE SCALE GENOMIC DNA]</scope>
    <source>
        <strain evidence="2 3">So ce26</strain>
    </source>
</reference>
<name>A0A2L0F5I0_SORCE</name>
<dbReference type="SUPFAM" id="SSF159127">
    <property type="entry name" value="HupF/HypC-like"/>
    <property type="match status" value="1"/>
</dbReference>
<gene>
    <name evidence="2" type="primary">hypC</name>
    <name evidence="2" type="ORF">SOCE26_083440</name>
</gene>
<dbReference type="PANTHER" id="PTHR35177:SF2">
    <property type="entry name" value="HYDROGENASE MATURATION FACTOR HYBG"/>
    <property type="match status" value="1"/>
</dbReference>
<dbReference type="GO" id="GO:1902670">
    <property type="term" value="F:carbon dioxide binding"/>
    <property type="evidence" value="ECO:0007669"/>
    <property type="project" value="TreeGrafter"/>
</dbReference>
<dbReference type="OrthoDB" id="9806017at2"/>
<dbReference type="InterPro" id="IPR001109">
    <property type="entry name" value="Hydrogenase_HupF/HypC"/>
</dbReference>
<dbReference type="PANTHER" id="PTHR35177">
    <property type="entry name" value="HYDROGENASE MATURATION FACTOR HYBG"/>
    <property type="match status" value="1"/>
</dbReference>
<proteinExistence type="inferred from homology"/>
<accession>A0A2L0F5I0</accession>
<dbReference type="EMBL" id="CP012673">
    <property type="protein sequence ID" value="AUX46835.1"/>
    <property type="molecule type" value="Genomic_DNA"/>
</dbReference>
<comment type="similarity">
    <text evidence="1">Belongs to the HupF/HypC family.</text>
</comment>
<evidence type="ECO:0000313" key="3">
    <source>
        <dbReference type="Proteomes" id="UP000238348"/>
    </source>
</evidence>
<evidence type="ECO:0000256" key="1">
    <source>
        <dbReference type="ARBA" id="ARBA00006018"/>
    </source>
</evidence>
<dbReference type="AlphaFoldDB" id="A0A2L0F5I0"/>
<sequence length="87" mass="9669">MCLSVPGRVVDIVHEEDLLFGKVDFGGLQKRVCLDYVREVQVGEYVLVHVGFALCRLDEAEAERIWALIEEDGLMGDEGDDAGSERS</sequence>
<evidence type="ECO:0000313" key="2">
    <source>
        <dbReference type="EMBL" id="AUX46835.1"/>
    </source>
</evidence>